<reference evidence="2" key="1">
    <citation type="submission" date="2020-02" db="EMBL/GenBank/DDBJ databases">
        <authorList>
            <person name="Meier V. D."/>
        </authorList>
    </citation>
    <scope>NUCLEOTIDE SEQUENCE</scope>
    <source>
        <strain evidence="2">AVDCRST_MAG22</strain>
    </source>
</reference>
<accession>A0A6J4P0P3</accession>
<feature type="compositionally biased region" description="Gly residues" evidence="1">
    <location>
        <begin position="58"/>
        <end position="70"/>
    </location>
</feature>
<feature type="compositionally biased region" description="Basic residues" evidence="1">
    <location>
        <begin position="107"/>
        <end position="119"/>
    </location>
</feature>
<feature type="compositionally biased region" description="Low complexity" evidence="1">
    <location>
        <begin position="121"/>
        <end position="135"/>
    </location>
</feature>
<sequence>ASGKRLHDPRGGDALAGGHGRGGARPVQGAPHPASAGARRGEPRRDRLGQGPSVGHAGPRGPGPGCGARKGAGRGRHGQGGGDGQARRSHRHGGQHDAGREDQLPPRPRRGSPRRHRYLLGRDGVAGVPARGARAGEPDGGPRAGPSRNSSRRGRPDRGARYQYRQRGDGPPPGGRATLPRGHLPGGHHQPVPRRRRPREGGLHGSLAAPTV</sequence>
<feature type="compositionally biased region" description="Basic and acidic residues" evidence="1">
    <location>
        <begin position="1"/>
        <end position="11"/>
    </location>
</feature>
<organism evidence="2">
    <name type="scientific">uncultured Rubrobacteraceae bacterium</name>
    <dbReference type="NCBI Taxonomy" id="349277"/>
    <lineage>
        <taxon>Bacteria</taxon>
        <taxon>Bacillati</taxon>
        <taxon>Actinomycetota</taxon>
        <taxon>Rubrobacteria</taxon>
        <taxon>Rubrobacterales</taxon>
        <taxon>Rubrobacteraceae</taxon>
        <taxon>environmental samples</taxon>
    </lineage>
</organism>
<proteinExistence type="predicted"/>
<protein>
    <submittedName>
        <fullName evidence="2">CBS domain protein AcuB</fullName>
    </submittedName>
</protein>
<feature type="non-terminal residue" evidence="2">
    <location>
        <position position="212"/>
    </location>
</feature>
<name>A0A6J4P0P3_9ACTN</name>
<feature type="region of interest" description="Disordered" evidence="1">
    <location>
        <begin position="1"/>
        <end position="212"/>
    </location>
</feature>
<feature type="non-terminal residue" evidence="2">
    <location>
        <position position="1"/>
    </location>
</feature>
<dbReference type="AlphaFoldDB" id="A0A6J4P0P3"/>
<evidence type="ECO:0000313" key="2">
    <source>
        <dbReference type="EMBL" id="CAA9401795.1"/>
    </source>
</evidence>
<feature type="compositionally biased region" description="Gly residues" evidence="1">
    <location>
        <begin position="14"/>
        <end position="23"/>
    </location>
</feature>
<feature type="compositionally biased region" description="Basic and acidic residues" evidence="1">
    <location>
        <begin position="39"/>
        <end position="48"/>
    </location>
</feature>
<feature type="compositionally biased region" description="Basic and acidic residues" evidence="1">
    <location>
        <begin position="94"/>
        <end position="104"/>
    </location>
</feature>
<gene>
    <name evidence="2" type="ORF">AVDCRST_MAG22-1144</name>
</gene>
<evidence type="ECO:0000256" key="1">
    <source>
        <dbReference type="SAM" id="MobiDB-lite"/>
    </source>
</evidence>
<dbReference type="EMBL" id="CADCUV010000054">
    <property type="protein sequence ID" value="CAA9401795.1"/>
    <property type="molecule type" value="Genomic_DNA"/>
</dbReference>